<evidence type="ECO:0000256" key="2">
    <source>
        <dbReference type="ARBA" id="ARBA00023125"/>
    </source>
</evidence>
<dbReference type="PROSITE" id="PS50932">
    <property type="entry name" value="HTH_LACI_2"/>
    <property type="match status" value="1"/>
</dbReference>
<dbReference type="CDD" id="cd01392">
    <property type="entry name" value="HTH_LacI"/>
    <property type="match status" value="1"/>
</dbReference>
<proteinExistence type="predicted"/>
<evidence type="ECO:0000259" key="4">
    <source>
        <dbReference type="PROSITE" id="PS50932"/>
    </source>
</evidence>
<keyword evidence="6" id="KW-1185">Reference proteome</keyword>
<name>A0A7X2II90_9BURK</name>
<dbReference type="RefSeq" id="WP_154370790.1">
    <property type="nucleotide sequence ID" value="NZ_WKJJ01000001.1"/>
</dbReference>
<dbReference type="InterPro" id="IPR000843">
    <property type="entry name" value="HTH_LacI"/>
</dbReference>
<feature type="domain" description="HTH lacI-type" evidence="4">
    <location>
        <begin position="4"/>
        <end position="58"/>
    </location>
</feature>
<dbReference type="PANTHER" id="PTHR30146:SF153">
    <property type="entry name" value="LACTOSE OPERON REPRESSOR"/>
    <property type="match status" value="1"/>
</dbReference>
<dbReference type="Gene3D" id="3.40.50.2300">
    <property type="match status" value="2"/>
</dbReference>
<evidence type="ECO:0000313" key="5">
    <source>
        <dbReference type="EMBL" id="MRV70300.1"/>
    </source>
</evidence>
<keyword evidence="1" id="KW-0805">Transcription regulation</keyword>
<dbReference type="PROSITE" id="PS00356">
    <property type="entry name" value="HTH_LACI_1"/>
    <property type="match status" value="1"/>
</dbReference>
<evidence type="ECO:0000256" key="1">
    <source>
        <dbReference type="ARBA" id="ARBA00023015"/>
    </source>
</evidence>
<sequence length="335" mass="35205">MSAATIYDVARKARVSAMTVSRVINGGVNVDELTRERVSAAIAALQYQVNQAARSARKGTMRVGMLCGSPGAAYLSDFLLGATDQCSQQGAQLIVEKCGDLDSQRAAAARLIENGAACLLVPPPLCDQEASIQQLDDLGVPIVAVASARPAAHIHAVRIDDYQAAKAMMHHLFAAGHSDIAFILGDPGHAPAQLRLQAYLDAMSVAGMSTRAGRLAQGGGNYRSGLTAARELLDHPERPSAIFACNDDMAAAVVSVAQGMGLRVPQDLAVCGFDDMPIAASVWPGLTTIHQPVDEMARAAVQLAIDAIRDAGRPRHRVLPYTLVQRESTTAGAAH</sequence>
<dbReference type="Gene3D" id="1.10.260.40">
    <property type="entry name" value="lambda repressor-like DNA-binding domains"/>
    <property type="match status" value="1"/>
</dbReference>
<reference evidence="5 6" key="1">
    <citation type="submission" date="2019-11" db="EMBL/GenBank/DDBJ databases">
        <title>Novel species isolated from a subtropical stream in China.</title>
        <authorList>
            <person name="Lu H."/>
        </authorList>
    </citation>
    <scope>NUCLEOTIDE SEQUENCE [LARGE SCALE GENOMIC DNA]</scope>
    <source>
        <strain evidence="5 6">FT92W</strain>
    </source>
</reference>
<dbReference type="InterPro" id="IPR028082">
    <property type="entry name" value="Peripla_BP_I"/>
</dbReference>
<comment type="caution">
    <text evidence="5">The sequence shown here is derived from an EMBL/GenBank/DDBJ whole genome shotgun (WGS) entry which is preliminary data.</text>
</comment>
<dbReference type="GO" id="GO:0003700">
    <property type="term" value="F:DNA-binding transcription factor activity"/>
    <property type="evidence" value="ECO:0007669"/>
    <property type="project" value="TreeGrafter"/>
</dbReference>
<dbReference type="PRINTS" id="PR00036">
    <property type="entry name" value="HTHLACI"/>
</dbReference>
<dbReference type="SUPFAM" id="SSF53822">
    <property type="entry name" value="Periplasmic binding protein-like I"/>
    <property type="match status" value="1"/>
</dbReference>
<dbReference type="AlphaFoldDB" id="A0A7X2II90"/>
<dbReference type="CDD" id="cd01545">
    <property type="entry name" value="PBP1_SalR"/>
    <property type="match status" value="1"/>
</dbReference>
<accession>A0A7X2II90</accession>
<keyword evidence="3" id="KW-0804">Transcription</keyword>
<organism evidence="5 6">
    <name type="scientific">Pseudoduganella rivuli</name>
    <dbReference type="NCBI Taxonomy" id="2666085"/>
    <lineage>
        <taxon>Bacteria</taxon>
        <taxon>Pseudomonadati</taxon>
        <taxon>Pseudomonadota</taxon>
        <taxon>Betaproteobacteria</taxon>
        <taxon>Burkholderiales</taxon>
        <taxon>Oxalobacteraceae</taxon>
        <taxon>Telluria group</taxon>
        <taxon>Pseudoduganella</taxon>
    </lineage>
</organism>
<dbReference type="GO" id="GO:0000976">
    <property type="term" value="F:transcription cis-regulatory region binding"/>
    <property type="evidence" value="ECO:0007669"/>
    <property type="project" value="TreeGrafter"/>
</dbReference>
<dbReference type="InterPro" id="IPR010982">
    <property type="entry name" value="Lambda_DNA-bd_dom_sf"/>
</dbReference>
<dbReference type="Pfam" id="PF13377">
    <property type="entry name" value="Peripla_BP_3"/>
    <property type="match status" value="1"/>
</dbReference>
<dbReference type="SUPFAM" id="SSF47413">
    <property type="entry name" value="lambda repressor-like DNA-binding domains"/>
    <property type="match status" value="1"/>
</dbReference>
<evidence type="ECO:0000256" key="3">
    <source>
        <dbReference type="ARBA" id="ARBA00023163"/>
    </source>
</evidence>
<evidence type="ECO:0000313" key="6">
    <source>
        <dbReference type="Proteomes" id="UP000446768"/>
    </source>
</evidence>
<keyword evidence="2" id="KW-0238">DNA-binding</keyword>
<gene>
    <name evidence="5" type="ORF">GJ700_01010</name>
</gene>
<dbReference type="SMART" id="SM00354">
    <property type="entry name" value="HTH_LACI"/>
    <property type="match status" value="1"/>
</dbReference>
<dbReference type="Pfam" id="PF00356">
    <property type="entry name" value="LacI"/>
    <property type="match status" value="1"/>
</dbReference>
<dbReference type="PANTHER" id="PTHR30146">
    <property type="entry name" value="LACI-RELATED TRANSCRIPTIONAL REPRESSOR"/>
    <property type="match status" value="1"/>
</dbReference>
<dbReference type="Proteomes" id="UP000446768">
    <property type="component" value="Unassembled WGS sequence"/>
</dbReference>
<protein>
    <submittedName>
        <fullName evidence="5">Substrate-binding domain-containing protein</fullName>
    </submittedName>
</protein>
<dbReference type="InterPro" id="IPR046335">
    <property type="entry name" value="LacI/GalR-like_sensor"/>
</dbReference>
<dbReference type="EMBL" id="WKJJ01000001">
    <property type="protein sequence ID" value="MRV70300.1"/>
    <property type="molecule type" value="Genomic_DNA"/>
</dbReference>